<proteinExistence type="inferred from homology"/>
<comment type="similarity">
    <text evidence="1">Belongs to the multi antimicrobial extrusion (MATE) (TC 2.A.66.1) family.</text>
</comment>
<keyword evidence="4" id="KW-1185">Reference proteome</keyword>
<keyword evidence="2" id="KW-0472">Membrane</keyword>
<organism evidence="3 4">
    <name type="scientific">Phtheirospermum japonicum</name>
    <dbReference type="NCBI Taxonomy" id="374723"/>
    <lineage>
        <taxon>Eukaryota</taxon>
        <taxon>Viridiplantae</taxon>
        <taxon>Streptophyta</taxon>
        <taxon>Embryophyta</taxon>
        <taxon>Tracheophyta</taxon>
        <taxon>Spermatophyta</taxon>
        <taxon>Magnoliopsida</taxon>
        <taxon>eudicotyledons</taxon>
        <taxon>Gunneridae</taxon>
        <taxon>Pentapetalae</taxon>
        <taxon>asterids</taxon>
        <taxon>lamiids</taxon>
        <taxon>Lamiales</taxon>
        <taxon>Orobanchaceae</taxon>
        <taxon>Orobanchaceae incertae sedis</taxon>
        <taxon>Phtheirospermum</taxon>
    </lineage>
</organism>
<evidence type="ECO:0000256" key="2">
    <source>
        <dbReference type="SAM" id="Phobius"/>
    </source>
</evidence>
<dbReference type="PANTHER" id="PTHR11206">
    <property type="entry name" value="MULTIDRUG RESISTANCE PROTEIN"/>
    <property type="match status" value="1"/>
</dbReference>
<dbReference type="EMBL" id="BMAC01000032">
    <property type="protein sequence ID" value="GFP81662.1"/>
    <property type="molecule type" value="Genomic_DNA"/>
</dbReference>
<feature type="transmembrane region" description="Helical" evidence="2">
    <location>
        <begin position="318"/>
        <end position="341"/>
    </location>
</feature>
<dbReference type="CDD" id="cd23767">
    <property type="entry name" value="IQCD"/>
    <property type="match status" value="1"/>
</dbReference>
<dbReference type="PROSITE" id="PS50096">
    <property type="entry name" value="IQ"/>
    <property type="match status" value="1"/>
</dbReference>
<reference evidence="3" key="1">
    <citation type="submission" date="2020-07" db="EMBL/GenBank/DDBJ databases">
        <title>Ethylene signaling mediates host invasion by parasitic plants.</title>
        <authorList>
            <person name="Yoshida S."/>
        </authorList>
    </citation>
    <scope>NUCLEOTIDE SEQUENCE</scope>
    <source>
        <strain evidence="3">Okayama</strain>
    </source>
</reference>
<keyword evidence="2" id="KW-1133">Transmembrane helix</keyword>
<dbReference type="OrthoDB" id="928707at2759"/>
<dbReference type="AlphaFoldDB" id="A0A830B791"/>
<evidence type="ECO:0000313" key="4">
    <source>
        <dbReference type="Proteomes" id="UP000653305"/>
    </source>
</evidence>
<name>A0A830B791_9LAMI</name>
<keyword evidence="2" id="KW-0812">Transmembrane</keyword>
<protein>
    <submittedName>
        <fullName evidence="3">Protein transparent testa 12</fullName>
    </submittedName>
</protein>
<dbReference type="Proteomes" id="UP000653305">
    <property type="component" value="Unassembled WGS sequence"/>
</dbReference>
<gene>
    <name evidence="3" type="ORF">PHJA_000309500</name>
</gene>
<evidence type="ECO:0000256" key="1">
    <source>
        <dbReference type="ARBA" id="ARBA00010199"/>
    </source>
</evidence>
<comment type="caution">
    <text evidence="3">The sequence shown here is derived from an EMBL/GenBank/DDBJ whole genome shotgun (WGS) entry which is preliminary data.</text>
</comment>
<sequence>MPPPASKVTEIPIKSPLPETISTTVPLPQPRESSAAIKIQSAYRSHAIRALVRKISAADSHFFVSSFFIGDEDILPVISVAGFVSAFKNVSSKLWYLAGPAILTCIFQYSLCTITQTFSGHVGTLDLAAFSIQNSIIGSLSLGIMMGMGSTLETHAGVRCWADGNVGPSVDAARAVGRYFSTHWEVYDVDDPSAILRDQILGYSFLNIYLFTNVYVHIRGASVAAARAVGRYFLTHWEVHDVDDPSAVLRDQLSHRHVLASSEQDDGHGLDFCGGLGFASFVQLATHDETPLGACGKAWTGFSWKAFENLWGFVKLSVASAVILCLEIWYFTALILFAGYLKNAEVIVDALSIWPDRYVALFGGYVYDPSKWRSSVPVIEQLWAF</sequence>
<dbReference type="Pfam" id="PF01554">
    <property type="entry name" value="MatE"/>
    <property type="match status" value="1"/>
</dbReference>
<evidence type="ECO:0000313" key="3">
    <source>
        <dbReference type="EMBL" id="GFP81662.1"/>
    </source>
</evidence>
<dbReference type="GO" id="GO:0042910">
    <property type="term" value="F:xenobiotic transmembrane transporter activity"/>
    <property type="evidence" value="ECO:0007669"/>
    <property type="project" value="InterPro"/>
</dbReference>
<dbReference type="GO" id="GO:0016020">
    <property type="term" value="C:membrane"/>
    <property type="evidence" value="ECO:0007669"/>
    <property type="project" value="InterPro"/>
</dbReference>
<accession>A0A830B791</accession>
<dbReference type="InterPro" id="IPR002528">
    <property type="entry name" value="MATE_fam"/>
</dbReference>
<dbReference type="GO" id="GO:0015297">
    <property type="term" value="F:antiporter activity"/>
    <property type="evidence" value="ECO:0007669"/>
    <property type="project" value="InterPro"/>
</dbReference>